<dbReference type="GO" id="GO:0042262">
    <property type="term" value="P:DNA protection"/>
    <property type="evidence" value="ECO:0007669"/>
    <property type="project" value="InterPro"/>
</dbReference>
<evidence type="ECO:0000313" key="2">
    <source>
        <dbReference type="EMBL" id="KRK48169.1"/>
    </source>
</evidence>
<dbReference type="PATRIC" id="fig|1302272.5.peg.1939"/>
<organism evidence="2 3">
    <name type="scientific">Secundilactobacillus kimchicus JCM 15530</name>
    <dbReference type="NCBI Taxonomy" id="1302272"/>
    <lineage>
        <taxon>Bacteria</taxon>
        <taxon>Bacillati</taxon>
        <taxon>Bacillota</taxon>
        <taxon>Bacilli</taxon>
        <taxon>Lactobacillales</taxon>
        <taxon>Lactobacillaceae</taxon>
        <taxon>Secundilactobacillus</taxon>
    </lineage>
</organism>
<dbReference type="SUPFAM" id="SSF161266">
    <property type="entry name" value="Gam-like"/>
    <property type="match status" value="1"/>
</dbReference>
<evidence type="ECO:0000313" key="3">
    <source>
        <dbReference type="Proteomes" id="UP000050911"/>
    </source>
</evidence>
<dbReference type="GO" id="GO:0003690">
    <property type="term" value="F:double-stranded DNA binding"/>
    <property type="evidence" value="ECO:0007669"/>
    <property type="project" value="InterPro"/>
</dbReference>
<dbReference type="Proteomes" id="UP000050911">
    <property type="component" value="Unassembled WGS sequence"/>
</dbReference>
<sequence length="173" mass="20203">MSEVLENHPKAEGERFHINDDTAANWAFRKLAEINRELKDKQEQKHEFDRQTQEWFDRTTHDLNESHDYFESLLEEYRQTRPDGKINVPAGKAMVTKRKNWEHDDEQLQSFVATSHPEFIESKLTLKWGDFKKTLTPVKGGKAIDQDGQIVPGIHVTEREDVKFTPTKGVDDL</sequence>
<evidence type="ECO:0000256" key="1">
    <source>
        <dbReference type="SAM" id="Coils"/>
    </source>
</evidence>
<dbReference type="InterPro" id="IPR009951">
    <property type="entry name" value="Host-nuc_inhib_Gam"/>
</dbReference>
<keyword evidence="3" id="KW-1185">Reference proteome</keyword>
<dbReference type="OrthoDB" id="1908548at2"/>
<name>A0A0R1HRF5_9LACO</name>
<dbReference type="EMBL" id="AZCX01000004">
    <property type="protein sequence ID" value="KRK48169.1"/>
    <property type="molecule type" value="Genomic_DNA"/>
</dbReference>
<keyword evidence="1" id="KW-0175">Coiled coil</keyword>
<accession>A0A0R1HRF5</accession>
<evidence type="ECO:0008006" key="4">
    <source>
        <dbReference type="Google" id="ProtNLM"/>
    </source>
</evidence>
<proteinExistence type="predicted"/>
<gene>
    <name evidence="2" type="ORF">FC96_GL001905</name>
</gene>
<dbReference type="STRING" id="1302272.FC96_GL001905"/>
<dbReference type="Pfam" id="PF07352">
    <property type="entry name" value="Phage_Mu_Gam"/>
    <property type="match status" value="1"/>
</dbReference>
<protein>
    <recommendedName>
        <fullName evidence="4">Gam-like protein</fullName>
    </recommendedName>
</protein>
<comment type="caution">
    <text evidence="2">The sequence shown here is derived from an EMBL/GenBank/DDBJ whole genome shotgun (WGS) entry which is preliminary data.</text>
</comment>
<dbReference type="RefSeq" id="WP_056942502.1">
    <property type="nucleotide sequence ID" value="NZ_AZCX01000004.1"/>
</dbReference>
<feature type="coiled-coil region" evidence="1">
    <location>
        <begin position="24"/>
        <end position="51"/>
    </location>
</feature>
<reference evidence="2 3" key="1">
    <citation type="journal article" date="2015" name="Genome Announc.">
        <title>Expanding the biotechnology potential of lactobacilli through comparative genomics of 213 strains and associated genera.</title>
        <authorList>
            <person name="Sun Z."/>
            <person name="Harris H.M."/>
            <person name="McCann A."/>
            <person name="Guo C."/>
            <person name="Argimon S."/>
            <person name="Zhang W."/>
            <person name="Yang X."/>
            <person name="Jeffery I.B."/>
            <person name="Cooney J.C."/>
            <person name="Kagawa T.F."/>
            <person name="Liu W."/>
            <person name="Song Y."/>
            <person name="Salvetti E."/>
            <person name="Wrobel A."/>
            <person name="Rasinkangas P."/>
            <person name="Parkhill J."/>
            <person name="Rea M.C."/>
            <person name="O'Sullivan O."/>
            <person name="Ritari J."/>
            <person name="Douillard F.P."/>
            <person name="Paul Ross R."/>
            <person name="Yang R."/>
            <person name="Briner A.E."/>
            <person name="Felis G.E."/>
            <person name="de Vos W.M."/>
            <person name="Barrangou R."/>
            <person name="Klaenhammer T.R."/>
            <person name="Caufield P.W."/>
            <person name="Cui Y."/>
            <person name="Zhang H."/>
            <person name="O'Toole P.W."/>
        </authorList>
    </citation>
    <scope>NUCLEOTIDE SEQUENCE [LARGE SCALE GENOMIC DNA]</scope>
    <source>
        <strain evidence="2 3">JCM 15530</strain>
    </source>
</reference>
<dbReference type="AlphaFoldDB" id="A0A0R1HRF5"/>